<keyword evidence="4 6" id="KW-0378">Hydrolase</keyword>
<gene>
    <name evidence="6 7" type="primary">xseB</name>
    <name evidence="7" type="ORF">WG78_02940</name>
</gene>
<comment type="catalytic activity">
    <reaction evidence="6">
        <text>Exonucleolytic cleavage in either 5'- to 3'- or 3'- to 5'-direction to yield nucleoside 5'-phosphates.</text>
        <dbReference type="EC" id="3.1.11.6"/>
    </reaction>
</comment>
<dbReference type="STRING" id="857265.WG78_02940"/>
<dbReference type="PANTHER" id="PTHR34137">
    <property type="entry name" value="EXODEOXYRIBONUCLEASE 7 SMALL SUBUNIT"/>
    <property type="match status" value="1"/>
</dbReference>
<evidence type="ECO:0000256" key="2">
    <source>
        <dbReference type="ARBA" id="ARBA00022490"/>
    </source>
</evidence>
<keyword evidence="3 6" id="KW-0540">Nuclease</keyword>
<organism evidence="7 8">
    <name type="scientific">Amantichitinum ursilacus</name>
    <dbReference type="NCBI Taxonomy" id="857265"/>
    <lineage>
        <taxon>Bacteria</taxon>
        <taxon>Pseudomonadati</taxon>
        <taxon>Pseudomonadota</taxon>
        <taxon>Betaproteobacteria</taxon>
        <taxon>Neisseriales</taxon>
        <taxon>Chitinibacteraceae</taxon>
        <taxon>Amantichitinum</taxon>
    </lineage>
</organism>
<dbReference type="InterPro" id="IPR037004">
    <property type="entry name" value="Exonuc_VII_ssu_sf"/>
</dbReference>
<dbReference type="EMBL" id="LAQT01000002">
    <property type="protein sequence ID" value="KPC54496.1"/>
    <property type="molecule type" value="Genomic_DNA"/>
</dbReference>
<keyword evidence="2 6" id="KW-0963">Cytoplasm</keyword>
<dbReference type="PIRSF" id="PIRSF006488">
    <property type="entry name" value="Exonuc_VII_S"/>
    <property type="match status" value="1"/>
</dbReference>
<reference evidence="7 8" key="1">
    <citation type="submission" date="2015-07" db="EMBL/GenBank/DDBJ databases">
        <title>Draft genome sequence of the Amantichitinum ursilacus IGB-41, a new chitin-degrading bacterium.</title>
        <authorList>
            <person name="Kirstahler P."/>
            <person name="Guenther M."/>
            <person name="Grumaz C."/>
            <person name="Rupp S."/>
            <person name="Zibek S."/>
            <person name="Sohn K."/>
        </authorList>
    </citation>
    <scope>NUCLEOTIDE SEQUENCE [LARGE SCALE GENOMIC DNA]</scope>
    <source>
        <strain evidence="7 8">IGB-41</strain>
    </source>
</reference>
<dbReference type="NCBIfam" id="TIGR01280">
    <property type="entry name" value="xseB"/>
    <property type="match status" value="1"/>
</dbReference>
<dbReference type="Pfam" id="PF02609">
    <property type="entry name" value="Exonuc_VII_S"/>
    <property type="match status" value="1"/>
</dbReference>
<protein>
    <recommendedName>
        <fullName evidence="6">Exodeoxyribonuclease 7 small subunit</fullName>
        <ecNumber evidence="6">3.1.11.6</ecNumber>
    </recommendedName>
    <alternativeName>
        <fullName evidence="6">Exodeoxyribonuclease VII small subunit</fullName>
        <shortName evidence="6">Exonuclease VII small subunit</shortName>
    </alternativeName>
</protein>
<dbReference type="GO" id="GO:0006308">
    <property type="term" value="P:DNA catabolic process"/>
    <property type="evidence" value="ECO:0007669"/>
    <property type="project" value="UniProtKB-UniRule"/>
</dbReference>
<dbReference type="GO" id="GO:0005829">
    <property type="term" value="C:cytosol"/>
    <property type="evidence" value="ECO:0007669"/>
    <property type="project" value="TreeGrafter"/>
</dbReference>
<evidence type="ECO:0000256" key="4">
    <source>
        <dbReference type="ARBA" id="ARBA00022801"/>
    </source>
</evidence>
<evidence type="ECO:0000313" key="7">
    <source>
        <dbReference type="EMBL" id="KPC54496.1"/>
    </source>
</evidence>
<dbReference type="GO" id="GO:0008855">
    <property type="term" value="F:exodeoxyribonuclease VII activity"/>
    <property type="evidence" value="ECO:0007669"/>
    <property type="project" value="UniProtKB-UniRule"/>
</dbReference>
<comment type="function">
    <text evidence="6">Bidirectionally degrades single-stranded DNA into large acid-insoluble oligonucleotides, which are then degraded further into small acid-soluble oligonucleotides.</text>
</comment>
<comment type="similarity">
    <text evidence="1 6">Belongs to the XseB family.</text>
</comment>
<dbReference type="GO" id="GO:0009318">
    <property type="term" value="C:exodeoxyribonuclease VII complex"/>
    <property type="evidence" value="ECO:0007669"/>
    <property type="project" value="UniProtKB-UniRule"/>
</dbReference>
<evidence type="ECO:0000256" key="5">
    <source>
        <dbReference type="ARBA" id="ARBA00022839"/>
    </source>
</evidence>
<dbReference type="HAMAP" id="MF_00337">
    <property type="entry name" value="Exonuc_7_S"/>
    <property type="match status" value="1"/>
</dbReference>
<dbReference type="AlphaFoldDB" id="A0A0N0XLW0"/>
<comment type="subunit">
    <text evidence="6">Heterooligomer composed of large and small subunits.</text>
</comment>
<dbReference type="Gene3D" id="1.10.287.1040">
    <property type="entry name" value="Exonuclease VII, small subunit"/>
    <property type="match status" value="1"/>
</dbReference>
<evidence type="ECO:0000256" key="3">
    <source>
        <dbReference type="ARBA" id="ARBA00022722"/>
    </source>
</evidence>
<evidence type="ECO:0000256" key="6">
    <source>
        <dbReference type="HAMAP-Rule" id="MF_00337"/>
    </source>
</evidence>
<sequence>MSKTVKQPENFEAGYAELETLIAQLESGNLSLDAALAAYQRGQGLLQYCEGKLADAERQLKVLEGERLQPLNPDTGDVA</sequence>
<name>A0A0N0XLW0_9NEIS</name>
<dbReference type="Proteomes" id="UP000037939">
    <property type="component" value="Unassembled WGS sequence"/>
</dbReference>
<dbReference type="RefSeq" id="WP_053936290.1">
    <property type="nucleotide sequence ID" value="NZ_LAQT01000002.1"/>
</dbReference>
<dbReference type="InterPro" id="IPR003761">
    <property type="entry name" value="Exonuc_VII_S"/>
</dbReference>
<comment type="subcellular location">
    <subcellularLocation>
        <location evidence="6">Cytoplasm</location>
    </subcellularLocation>
</comment>
<dbReference type="NCBIfam" id="NF002141">
    <property type="entry name" value="PRK00977.1-5"/>
    <property type="match status" value="1"/>
</dbReference>
<evidence type="ECO:0000313" key="8">
    <source>
        <dbReference type="Proteomes" id="UP000037939"/>
    </source>
</evidence>
<keyword evidence="8" id="KW-1185">Reference proteome</keyword>
<dbReference type="SUPFAM" id="SSF116842">
    <property type="entry name" value="XseB-like"/>
    <property type="match status" value="1"/>
</dbReference>
<accession>A0A0N0XLW0</accession>
<evidence type="ECO:0000256" key="1">
    <source>
        <dbReference type="ARBA" id="ARBA00009998"/>
    </source>
</evidence>
<dbReference type="OrthoDB" id="287668at2"/>
<comment type="caution">
    <text evidence="7">The sequence shown here is derived from an EMBL/GenBank/DDBJ whole genome shotgun (WGS) entry which is preliminary data.</text>
</comment>
<dbReference type="EC" id="3.1.11.6" evidence="6"/>
<dbReference type="PANTHER" id="PTHR34137:SF1">
    <property type="entry name" value="EXODEOXYRIBONUCLEASE 7 SMALL SUBUNIT"/>
    <property type="match status" value="1"/>
</dbReference>
<proteinExistence type="inferred from homology"/>
<keyword evidence="5 6" id="KW-0269">Exonuclease</keyword>